<evidence type="ECO:0000256" key="4">
    <source>
        <dbReference type="ARBA" id="ARBA00023136"/>
    </source>
</evidence>
<dbReference type="InterPro" id="IPR022764">
    <property type="entry name" value="Peptidase_S54_rhomboid_dom"/>
</dbReference>
<evidence type="ECO:0000313" key="6">
    <source>
        <dbReference type="EMBL" id="MBM3317711.1"/>
    </source>
</evidence>
<keyword evidence="6" id="KW-0378">Hydrolase</keyword>
<proteinExistence type="predicted"/>
<dbReference type="GO" id="GO:0004252">
    <property type="term" value="F:serine-type endopeptidase activity"/>
    <property type="evidence" value="ECO:0007669"/>
    <property type="project" value="InterPro"/>
</dbReference>
<evidence type="ECO:0000256" key="3">
    <source>
        <dbReference type="ARBA" id="ARBA00022989"/>
    </source>
</evidence>
<dbReference type="Pfam" id="PF01694">
    <property type="entry name" value="Rhomboid"/>
    <property type="match status" value="1"/>
</dbReference>
<dbReference type="Proteomes" id="UP000748308">
    <property type="component" value="Unassembled WGS sequence"/>
</dbReference>
<keyword evidence="6" id="KW-0645">Protease</keyword>
<name>A0A937XC37_UNCEI</name>
<accession>A0A937XC37</accession>
<comment type="subcellular location">
    <subcellularLocation>
        <location evidence="1">Membrane</location>
        <topology evidence="1">Multi-pass membrane protein</topology>
    </subcellularLocation>
</comment>
<evidence type="ECO:0000256" key="2">
    <source>
        <dbReference type="ARBA" id="ARBA00022692"/>
    </source>
</evidence>
<dbReference type="AlphaFoldDB" id="A0A937XC37"/>
<dbReference type="SUPFAM" id="SSF144091">
    <property type="entry name" value="Rhomboid-like"/>
    <property type="match status" value="1"/>
</dbReference>
<keyword evidence="4" id="KW-0472">Membrane</keyword>
<evidence type="ECO:0000259" key="5">
    <source>
        <dbReference type="Pfam" id="PF01694"/>
    </source>
</evidence>
<dbReference type="GO" id="GO:0006508">
    <property type="term" value="P:proteolysis"/>
    <property type="evidence" value="ECO:0007669"/>
    <property type="project" value="UniProtKB-KW"/>
</dbReference>
<dbReference type="InterPro" id="IPR035952">
    <property type="entry name" value="Rhomboid-like_sf"/>
</dbReference>
<sequence length="32" mass="3889">MHAELLHLGFHMLTLWWLGPWLEQEFGRRPSV</sequence>
<dbReference type="EMBL" id="VGIY01000173">
    <property type="protein sequence ID" value="MBM3317711.1"/>
    <property type="molecule type" value="Genomic_DNA"/>
</dbReference>
<organism evidence="6 7">
    <name type="scientific">Eiseniibacteriota bacterium</name>
    <dbReference type="NCBI Taxonomy" id="2212470"/>
    <lineage>
        <taxon>Bacteria</taxon>
        <taxon>Candidatus Eiseniibacteriota</taxon>
    </lineage>
</organism>
<dbReference type="GO" id="GO:0016020">
    <property type="term" value="C:membrane"/>
    <property type="evidence" value="ECO:0007669"/>
    <property type="project" value="UniProtKB-SubCell"/>
</dbReference>
<protein>
    <submittedName>
        <fullName evidence="6">Rhomboid family intramembrane serine protease</fullName>
    </submittedName>
</protein>
<dbReference type="Gene3D" id="1.20.1540.10">
    <property type="entry name" value="Rhomboid-like"/>
    <property type="match status" value="1"/>
</dbReference>
<comment type="caution">
    <text evidence="6">The sequence shown here is derived from an EMBL/GenBank/DDBJ whole genome shotgun (WGS) entry which is preliminary data.</text>
</comment>
<gene>
    <name evidence="6" type="ORF">FJY75_07645</name>
</gene>
<reference evidence="6" key="1">
    <citation type="submission" date="2019-03" db="EMBL/GenBank/DDBJ databases">
        <title>Lake Tanganyika Metagenome-Assembled Genomes (MAGs).</title>
        <authorList>
            <person name="Tran P."/>
        </authorList>
    </citation>
    <scope>NUCLEOTIDE SEQUENCE</scope>
    <source>
        <strain evidence="6">M_DeepCast_400m_m2_100</strain>
    </source>
</reference>
<evidence type="ECO:0000313" key="7">
    <source>
        <dbReference type="Proteomes" id="UP000748308"/>
    </source>
</evidence>
<keyword evidence="2" id="KW-0812">Transmembrane</keyword>
<feature type="domain" description="Peptidase S54 rhomboid" evidence="5">
    <location>
        <begin position="1"/>
        <end position="28"/>
    </location>
</feature>
<keyword evidence="3" id="KW-1133">Transmembrane helix</keyword>
<evidence type="ECO:0000256" key="1">
    <source>
        <dbReference type="ARBA" id="ARBA00004141"/>
    </source>
</evidence>